<proteinExistence type="predicted"/>
<dbReference type="EMBL" id="GHWJ01010077">
    <property type="protein sequence ID" value="NOV42814.1"/>
    <property type="molecule type" value="Transcribed_RNA"/>
</dbReference>
<dbReference type="AlphaFoldDB" id="A0A6M2DAE1"/>
<keyword evidence="1" id="KW-0732">Signal</keyword>
<accession>A0A6M2DAE1</accession>
<protein>
    <submittedName>
        <fullName evidence="2">Putative secreted protein</fullName>
    </submittedName>
</protein>
<name>A0A6M2DAE1_RHIMP</name>
<evidence type="ECO:0000256" key="1">
    <source>
        <dbReference type="SAM" id="SignalP"/>
    </source>
</evidence>
<reference evidence="2" key="1">
    <citation type="submission" date="2019-09" db="EMBL/GenBank/DDBJ databases">
        <title>Organ-specific transcriptomic study of the physiology of the cattle tick, Rhipicephalus microplus.</title>
        <authorList>
            <person name="Tirloni L."/>
            <person name="Braz G."/>
            <person name="Gandara A.C.P."/>
            <person name="Sabadin G.A."/>
            <person name="da Silva R.M."/>
            <person name="Guizzo M.G."/>
            <person name="Machado J.A."/>
            <person name="Costa E.P."/>
            <person name="Gomes H.F."/>
            <person name="Moraes J."/>
            <person name="Mota M.B.S."/>
            <person name="Mesquita R.D."/>
            <person name="Alvarenga P.H."/>
            <person name="Alves F."/>
            <person name="Seixas A."/>
            <person name="da Fonseca R.N."/>
            <person name="Fogaca A."/>
            <person name="Logullo C."/>
            <person name="Tanaka A."/>
            <person name="Daffre S."/>
            <person name="Termignoni C."/>
            <person name="Vaz I.S.Jr."/>
            <person name="Oliveira P.L."/>
            <person name="Ribeiro J.M."/>
        </authorList>
    </citation>
    <scope>NUCLEOTIDE SEQUENCE</scope>
    <source>
        <strain evidence="2">Porto Alegre</strain>
    </source>
</reference>
<organism evidence="2">
    <name type="scientific">Rhipicephalus microplus</name>
    <name type="common">Cattle tick</name>
    <name type="synonym">Boophilus microplus</name>
    <dbReference type="NCBI Taxonomy" id="6941"/>
    <lineage>
        <taxon>Eukaryota</taxon>
        <taxon>Metazoa</taxon>
        <taxon>Ecdysozoa</taxon>
        <taxon>Arthropoda</taxon>
        <taxon>Chelicerata</taxon>
        <taxon>Arachnida</taxon>
        <taxon>Acari</taxon>
        <taxon>Parasitiformes</taxon>
        <taxon>Ixodida</taxon>
        <taxon>Ixodoidea</taxon>
        <taxon>Ixodidae</taxon>
        <taxon>Rhipicephalinae</taxon>
        <taxon>Rhipicephalus</taxon>
        <taxon>Boophilus</taxon>
    </lineage>
</organism>
<feature type="signal peptide" evidence="1">
    <location>
        <begin position="1"/>
        <end position="18"/>
    </location>
</feature>
<evidence type="ECO:0000313" key="2">
    <source>
        <dbReference type="EMBL" id="NOV42814.1"/>
    </source>
</evidence>
<sequence length="104" mass="12401">MFCFFFFFFCTSCMFVSAFVCVRKHTIRHGDRCDTFLLFCILQPNARNQQLETALYVNCIIVYCCTCKHPELDYVDHTLAQRHFVWRCQHEGVSVFHAFLVDIR</sequence>
<feature type="chain" id="PRO_5026914732" evidence="1">
    <location>
        <begin position="19"/>
        <end position="104"/>
    </location>
</feature>